<dbReference type="Proteomes" id="UP000366872">
    <property type="component" value="Unassembled WGS sequence"/>
</dbReference>
<evidence type="ECO:0000313" key="1">
    <source>
        <dbReference type="EMBL" id="VGO13450.1"/>
    </source>
</evidence>
<reference evidence="1 2" key="1">
    <citation type="submission" date="2019-04" db="EMBL/GenBank/DDBJ databases">
        <authorList>
            <person name="Van Vliet M D."/>
        </authorList>
    </citation>
    <scope>NUCLEOTIDE SEQUENCE [LARGE SCALE GENOMIC DNA]</scope>
    <source>
        <strain evidence="1 2">F1</strain>
    </source>
</reference>
<dbReference type="AlphaFoldDB" id="A0A6C2U0G9"/>
<name>A0A6C2U0G9_PONDE</name>
<sequence>MRNNGVLDREGNKLIAVDQSDGSCKPHAFYRLDRDPGEKNNLVNSPEVRKAINSLLDQVNSRGGLYLV</sequence>
<dbReference type="EMBL" id="CAAHFG010000001">
    <property type="protein sequence ID" value="VGO13450.1"/>
    <property type="molecule type" value="Genomic_DNA"/>
</dbReference>
<accession>A0A6C2U0G9</accession>
<keyword evidence="2" id="KW-1185">Reference proteome</keyword>
<proteinExistence type="predicted"/>
<dbReference type="RefSeq" id="WP_136079020.1">
    <property type="nucleotide sequence ID" value="NZ_CAAHFG010000001.1"/>
</dbReference>
<gene>
    <name evidence="1" type="ORF">PDESU_02007</name>
</gene>
<evidence type="ECO:0000313" key="2">
    <source>
        <dbReference type="Proteomes" id="UP000366872"/>
    </source>
</evidence>
<organism evidence="1 2">
    <name type="scientific">Pontiella desulfatans</name>
    <dbReference type="NCBI Taxonomy" id="2750659"/>
    <lineage>
        <taxon>Bacteria</taxon>
        <taxon>Pseudomonadati</taxon>
        <taxon>Kiritimatiellota</taxon>
        <taxon>Kiritimatiellia</taxon>
        <taxon>Kiritimatiellales</taxon>
        <taxon>Pontiellaceae</taxon>
        <taxon>Pontiella</taxon>
    </lineage>
</organism>
<protein>
    <submittedName>
        <fullName evidence="1">Uncharacterized protein</fullName>
    </submittedName>
</protein>